<feature type="compositionally biased region" description="Basic and acidic residues" evidence="1">
    <location>
        <begin position="9"/>
        <end position="18"/>
    </location>
</feature>
<dbReference type="Gene3D" id="1.10.8.60">
    <property type="match status" value="1"/>
</dbReference>
<name>A0A0D3HA42_9ORYZ</name>
<proteinExistence type="predicted"/>
<accession>A0A0D3HA42</accession>
<dbReference type="Proteomes" id="UP000026960">
    <property type="component" value="Chromosome 9"/>
</dbReference>
<reference evidence="2" key="1">
    <citation type="journal article" date="2009" name="Rice">
        <title>De Novo Next Generation Sequencing of Plant Genomes.</title>
        <authorList>
            <person name="Rounsley S."/>
            <person name="Marri P.R."/>
            <person name="Yu Y."/>
            <person name="He R."/>
            <person name="Sisneros N."/>
            <person name="Goicoechea J.L."/>
            <person name="Lee S.J."/>
            <person name="Angelova A."/>
            <person name="Kudrna D."/>
            <person name="Luo M."/>
            <person name="Affourtit J."/>
            <person name="Desany B."/>
            <person name="Knight J."/>
            <person name="Niazi F."/>
            <person name="Egholm M."/>
            <person name="Wing R.A."/>
        </authorList>
    </citation>
    <scope>NUCLEOTIDE SEQUENCE [LARGE SCALE GENOMIC DNA]</scope>
    <source>
        <strain evidence="2">cv. IRGC 105608</strain>
    </source>
</reference>
<evidence type="ECO:0000313" key="3">
    <source>
        <dbReference type="Proteomes" id="UP000026960"/>
    </source>
</evidence>
<organism evidence="2">
    <name type="scientific">Oryza barthii</name>
    <dbReference type="NCBI Taxonomy" id="65489"/>
    <lineage>
        <taxon>Eukaryota</taxon>
        <taxon>Viridiplantae</taxon>
        <taxon>Streptophyta</taxon>
        <taxon>Embryophyta</taxon>
        <taxon>Tracheophyta</taxon>
        <taxon>Spermatophyta</taxon>
        <taxon>Magnoliopsida</taxon>
        <taxon>Liliopsida</taxon>
        <taxon>Poales</taxon>
        <taxon>Poaceae</taxon>
        <taxon>BOP clade</taxon>
        <taxon>Oryzoideae</taxon>
        <taxon>Oryzeae</taxon>
        <taxon>Oryzinae</taxon>
        <taxon>Oryza</taxon>
    </lineage>
</organism>
<keyword evidence="3" id="KW-1185">Reference proteome</keyword>
<protein>
    <recommendedName>
        <fullName evidence="4">ATPase AAA-type core domain-containing protein</fullName>
    </recommendedName>
</protein>
<sequence>MRAALALRRTMERGEPRHGPAVGLCRQGPNPSQAMPVPGRRASGHMANYRRRRWFVSDLFLRATARRPCIILIQQLDAINNETLISLILHEMNNMDRDLHVFASTRWWQLIHHMFLESRLFTRRVFCGVDSKKDECDFVGQALFEIQQRMGTASDKSTSS</sequence>
<dbReference type="AlphaFoldDB" id="A0A0D3HA42"/>
<evidence type="ECO:0000313" key="2">
    <source>
        <dbReference type="EnsemblPlants" id="OBART09G19790.3"/>
    </source>
</evidence>
<dbReference type="EnsemblPlants" id="OBART09G19790.3">
    <property type="protein sequence ID" value="OBART09G19790.3"/>
    <property type="gene ID" value="OBART09G19790"/>
</dbReference>
<dbReference type="InterPro" id="IPR027417">
    <property type="entry name" value="P-loop_NTPase"/>
</dbReference>
<evidence type="ECO:0000256" key="1">
    <source>
        <dbReference type="SAM" id="MobiDB-lite"/>
    </source>
</evidence>
<dbReference type="HOGENOM" id="CLU_1654851_0_0_1"/>
<dbReference type="Gramene" id="OBART09G19790.3">
    <property type="protein sequence ID" value="OBART09G19790.3"/>
    <property type="gene ID" value="OBART09G19790"/>
</dbReference>
<evidence type="ECO:0008006" key="4">
    <source>
        <dbReference type="Google" id="ProtNLM"/>
    </source>
</evidence>
<reference evidence="2" key="2">
    <citation type="submission" date="2015-03" db="UniProtKB">
        <authorList>
            <consortium name="EnsemblPlants"/>
        </authorList>
    </citation>
    <scope>IDENTIFICATION</scope>
</reference>
<feature type="region of interest" description="Disordered" evidence="1">
    <location>
        <begin position="9"/>
        <end position="42"/>
    </location>
</feature>
<dbReference type="Gene3D" id="3.40.50.300">
    <property type="entry name" value="P-loop containing nucleotide triphosphate hydrolases"/>
    <property type="match status" value="1"/>
</dbReference>